<name>A0A9Q8P9B8_PASFU</name>
<feature type="chain" id="PRO_5040468103" evidence="1">
    <location>
        <begin position="20"/>
        <end position="80"/>
    </location>
</feature>
<evidence type="ECO:0000313" key="3">
    <source>
        <dbReference type="Proteomes" id="UP000756132"/>
    </source>
</evidence>
<evidence type="ECO:0000256" key="1">
    <source>
        <dbReference type="SAM" id="SignalP"/>
    </source>
</evidence>
<dbReference type="AlphaFoldDB" id="A0A9Q8P9B8"/>
<reference evidence="2" key="1">
    <citation type="submission" date="2021-12" db="EMBL/GenBank/DDBJ databases">
        <authorList>
            <person name="Zaccaron A."/>
            <person name="Stergiopoulos I."/>
        </authorList>
    </citation>
    <scope>NUCLEOTIDE SEQUENCE</scope>
    <source>
        <strain evidence="2">Race5_Kim</strain>
    </source>
</reference>
<evidence type="ECO:0000313" key="2">
    <source>
        <dbReference type="EMBL" id="UJO18104.1"/>
    </source>
</evidence>
<dbReference type="EMBL" id="CP090167">
    <property type="protein sequence ID" value="UJO18104.1"/>
    <property type="molecule type" value="Genomic_DNA"/>
</dbReference>
<sequence>MEKIMMFVLLLALIATVHSLPISPEHSAAVEGRQVNEFLETIKATITALQALVNQASTTAAAMLRLAIGFLQIIVDSGLT</sequence>
<gene>
    <name evidence="2" type="ORF">CLAFUR5_06490</name>
</gene>
<accession>A0A9Q8P9B8</accession>
<keyword evidence="3" id="KW-1185">Reference proteome</keyword>
<reference evidence="2" key="2">
    <citation type="journal article" date="2022" name="Microb. Genom.">
        <title>A chromosome-scale genome assembly of the tomato pathogen Cladosporium fulvum reveals a compartmentalized genome architecture and the presence of a dispensable chromosome.</title>
        <authorList>
            <person name="Zaccaron A.Z."/>
            <person name="Chen L.H."/>
            <person name="Samaras A."/>
            <person name="Stergiopoulos I."/>
        </authorList>
    </citation>
    <scope>NUCLEOTIDE SEQUENCE</scope>
    <source>
        <strain evidence="2">Race5_Kim</strain>
    </source>
</reference>
<dbReference type="KEGG" id="ffu:CLAFUR5_06490"/>
<feature type="signal peptide" evidence="1">
    <location>
        <begin position="1"/>
        <end position="19"/>
    </location>
</feature>
<dbReference type="RefSeq" id="XP_047762470.1">
    <property type="nucleotide sequence ID" value="XM_047905638.1"/>
</dbReference>
<proteinExistence type="predicted"/>
<dbReference type="GeneID" id="71986368"/>
<dbReference type="Proteomes" id="UP000756132">
    <property type="component" value="Chromosome 5"/>
</dbReference>
<protein>
    <submittedName>
        <fullName evidence="2">Uncharacterized protein</fullName>
    </submittedName>
</protein>
<organism evidence="2 3">
    <name type="scientific">Passalora fulva</name>
    <name type="common">Tomato leaf mold</name>
    <name type="synonym">Cladosporium fulvum</name>
    <dbReference type="NCBI Taxonomy" id="5499"/>
    <lineage>
        <taxon>Eukaryota</taxon>
        <taxon>Fungi</taxon>
        <taxon>Dikarya</taxon>
        <taxon>Ascomycota</taxon>
        <taxon>Pezizomycotina</taxon>
        <taxon>Dothideomycetes</taxon>
        <taxon>Dothideomycetidae</taxon>
        <taxon>Mycosphaerellales</taxon>
        <taxon>Mycosphaerellaceae</taxon>
        <taxon>Fulvia</taxon>
    </lineage>
</organism>
<keyword evidence="1" id="KW-0732">Signal</keyword>